<reference evidence="9 10" key="1">
    <citation type="submission" date="2020-11" db="EMBL/GenBank/DDBJ databases">
        <authorList>
            <person name="Wallbank WR R."/>
            <person name="Pardo Diaz C."/>
            <person name="Kozak K."/>
            <person name="Martin S."/>
            <person name="Jiggins C."/>
            <person name="Moest M."/>
            <person name="Warren A I."/>
            <person name="Generalovic N T."/>
            <person name="Byers J.R.P. K."/>
            <person name="Montejo-Kovacevich G."/>
            <person name="Yen C E."/>
        </authorList>
    </citation>
    <scope>NUCLEOTIDE SEQUENCE [LARGE SCALE GENOMIC DNA]</scope>
</reference>
<keyword evidence="3" id="KW-0804">Transcription</keyword>
<dbReference type="FunCoup" id="A0A7R8V4M0">
    <property type="interactions" value="195"/>
</dbReference>
<dbReference type="PROSITE" id="PS50097">
    <property type="entry name" value="BTB"/>
    <property type="match status" value="1"/>
</dbReference>
<dbReference type="InterPro" id="IPR051095">
    <property type="entry name" value="Dros_DevTransReg"/>
</dbReference>
<dbReference type="GO" id="GO:0008270">
    <property type="term" value="F:zinc ion binding"/>
    <property type="evidence" value="ECO:0007669"/>
    <property type="project" value="UniProtKB-KW"/>
</dbReference>
<dbReference type="OrthoDB" id="19132at2759"/>
<keyword evidence="2" id="KW-0805">Transcription regulation</keyword>
<comment type="subcellular location">
    <subcellularLocation>
        <location evidence="1">Nucleus</location>
    </subcellularLocation>
</comment>
<evidence type="ECO:0000259" key="8">
    <source>
        <dbReference type="PROSITE" id="PS50157"/>
    </source>
</evidence>
<feature type="domain" description="C2H2-type" evidence="8">
    <location>
        <begin position="468"/>
        <end position="496"/>
    </location>
</feature>
<dbReference type="Gene3D" id="3.30.710.10">
    <property type="entry name" value="Potassium Channel Kv1.1, Chain A"/>
    <property type="match status" value="1"/>
</dbReference>
<dbReference type="SUPFAM" id="SSF57667">
    <property type="entry name" value="beta-beta-alpha zinc fingers"/>
    <property type="match status" value="2"/>
</dbReference>
<dbReference type="Gene3D" id="3.30.160.60">
    <property type="entry name" value="Classic Zinc Finger"/>
    <property type="match status" value="2"/>
</dbReference>
<name>A0A7R8V4M0_HERIL</name>
<dbReference type="InterPro" id="IPR036236">
    <property type="entry name" value="Znf_C2H2_sf"/>
</dbReference>
<dbReference type="GO" id="GO:0006357">
    <property type="term" value="P:regulation of transcription by RNA polymerase II"/>
    <property type="evidence" value="ECO:0007669"/>
    <property type="project" value="TreeGrafter"/>
</dbReference>
<dbReference type="Proteomes" id="UP000594454">
    <property type="component" value="Chromosome 6"/>
</dbReference>
<dbReference type="FunFam" id="3.30.160.60:FF:001537">
    <property type="entry name" value="Tramtrack, isoform C"/>
    <property type="match status" value="1"/>
</dbReference>
<evidence type="ECO:0000256" key="4">
    <source>
        <dbReference type="ARBA" id="ARBA00023242"/>
    </source>
</evidence>
<evidence type="ECO:0000256" key="1">
    <source>
        <dbReference type="ARBA" id="ARBA00004123"/>
    </source>
</evidence>
<feature type="region of interest" description="Disordered" evidence="6">
    <location>
        <begin position="303"/>
        <end position="338"/>
    </location>
</feature>
<dbReference type="GO" id="GO:0042051">
    <property type="term" value="P:compound eye photoreceptor development"/>
    <property type="evidence" value="ECO:0007669"/>
    <property type="project" value="UniProtKB-ARBA"/>
</dbReference>
<feature type="region of interest" description="Disordered" evidence="6">
    <location>
        <begin position="125"/>
        <end position="144"/>
    </location>
</feature>
<evidence type="ECO:0000256" key="5">
    <source>
        <dbReference type="PROSITE-ProRule" id="PRU00042"/>
    </source>
</evidence>
<dbReference type="SMART" id="SM00225">
    <property type="entry name" value="BTB"/>
    <property type="match status" value="1"/>
</dbReference>
<proteinExistence type="predicted"/>
<evidence type="ECO:0000256" key="2">
    <source>
        <dbReference type="ARBA" id="ARBA00023015"/>
    </source>
</evidence>
<dbReference type="GO" id="GO:0002009">
    <property type="term" value="P:morphogenesis of an epithelium"/>
    <property type="evidence" value="ECO:0007669"/>
    <property type="project" value="UniProtKB-ARBA"/>
</dbReference>
<dbReference type="SMART" id="SM00355">
    <property type="entry name" value="ZnF_C2H2"/>
    <property type="match status" value="2"/>
</dbReference>
<keyword evidence="5" id="KW-0863">Zinc-finger</keyword>
<gene>
    <name evidence="9" type="ORF">HERILL_LOCUS15060</name>
</gene>
<dbReference type="InParanoid" id="A0A7R8V4M0"/>
<dbReference type="GO" id="GO:0045165">
    <property type="term" value="P:cell fate commitment"/>
    <property type="evidence" value="ECO:0007669"/>
    <property type="project" value="UniProtKB-ARBA"/>
</dbReference>
<sequence length="579" mass="64368">MQSIKNPQQKMTQRFCLRWNNHQSNLLSVFDQLLHAETFTDVTLAVEGQYLKAHKMVLSACSPYFNALFVNHPEKHPIVILKDVPYADMKSLLDFMYRGEVSVDQERLTAFLRVAETLRIKGLTEVNDDKPMGPATPPPPPQLHRIQPYLAQQRKNQQAMMNSPLLGSALSMPKRKRGRPRKLSGSSNGTGNDFDDYDRENLIQGSPEMLEVKMGTEGYSGNEGSDDNQRESGDNDNEQDSNQGRMDTQDTLNKSQTKDSRKDNDNSTSDPEQNDSDSDDDPMDAGYMEPQLMLDEYDEPVEFKYDPNADSTTSQDALPQPQITSTPNQTKSARARSKPGAGFVTILNAGGTGSIDTIPKLTPIIKAKPMPKLTKRPKLKQNGLSQDQQNSNDLKGLNQFHPTNNNEFVDMFGSSFVTSAGKSNSLLKVESGIKVEPQVTSNRTGKYIIDDSEGSVRDFCTKEGDHTYRCKVCSRVYTHISNFCRHYVTSHKRNVKVYPCPFCFKEFTRKDNMTAHVKIIHKIENPSSTLASAGTTPPQQASLSEQMIASSLGASLSDQIMSASVAQAAAEQTSTEAIN</sequence>
<feature type="compositionally biased region" description="Basic and acidic residues" evidence="6">
    <location>
        <begin position="256"/>
        <end position="265"/>
    </location>
</feature>
<feature type="compositionally biased region" description="Polar residues" evidence="6">
    <location>
        <begin position="382"/>
        <end position="391"/>
    </location>
</feature>
<feature type="compositionally biased region" description="Acidic residues" evidence="6">
    <location>
        <begin position="272"/>
        <end position="283"/>
    </location>
</feature>
<dbReference type="PANTHER" id="PTHR23110:SF82">
    <property type="entry name" value="PROTEIN TRAMTRACK, ALPHA ISOFORM"/>
    <property type="match status" value="1"/>
</dbReference>
<dbReference type="FunFam" id="3.30.710.10:FF:000091">
    <property type="entry name" value="Lola, isoform F"/>
    <property type="match status" value="1"/>
</dbReference>
<evidence type="ECO:0000313" key="9">
    <source>
        <dbReference type="EMBL" id="CAD7092723.1"/>
    </source>
</evidence>
<dbReference type="Pfam" id="PF00651">
    <property type="entry name" value="BTB"/>
    <property type="match status" value="1"/>
</dbReference>
<dbReference type="InterPro" id="IPR013087">
    <property type="entry name" value="Znf_C2H2_type"/>
</dbReference>
<dbReference type="AlphaFoldDB" id="A0A7R8V4M0"/>
<dbReference type="SUPFAM" id="SSF54695">
    <property type="entry name" value="POZ domain"/>
    <property type="match status" value="1"/>
</dbReference>
<dbReference type="GO" id="GO:0005634">
    <property type="term" value="C:nucleus"/>
    <property type="evidence" value="ECO:0007669"/>
    <property type="project" value="UniProtKB-SubCell"/>
</dbReference>
<keyword evidence="5" id="KW-0862">Zinc</keyword>
<dbReference type="GO" id="GO:0045466">
    <property type="term" value="P:R7 cell differentiation"/>
    <property type="evidence" value="ECO:0007669"/>
    <property type="project" value="UniProtKB-ARBA"/>
</dbReference>
<dbReference type="PROSITE" id="PS00028">
    <property type="entry name" value="ZINC_FINGER_C2H2_1"/>
    <property type="match status" value="2"/>
</dbReference>
<dbReference type="PANTHER" id="PTHR23110">
    <property type="entry name" value="BTB DOMAIN TRANSCRIPTION FACTOR"/>
    <property type="match status" value="1"/>
</dbReference>
<evidence type="ECO:0000313" key="10">
    <source>
        <dbReference type="Proteomes" id="UP000594454"/>
    </source>
</evidence>
<accession>A0A7R8V4M0</accession>
<feature type="compositionally biased region" description="Basic residues" evidence="6">
    <location>
        <begin position="173"/>
        <end position="182"/>
    </location>
</feature>
<dbReference type="GO" id="GO:0061061">
    <property type="term" value="P:muscle structure development"/>
    <property type="evidence" value="ECO:0007669"/>
    <property type="project" value="UniProtKB-ARBA"/>
</dbReference>
<keyword evidence="5" id="KW-0479">Metal-binding</keyword>
<evidence type="ECO:0000256" key="6">
    <source>
        <dbReference type="SAM" id="MobiDB-lite"/>
    </source>
</evidence>
<feature type="region of interest" description="Disordered" evidence="6">
    <location>
        <begin position="215"/>
        <end position="287"/>
    </location>
</feature>
<dbReference type="EMBL" id="LR899014">
    <property type="protein sequence ID" value="CAD7092723.1"/>
    <property type="molecule type" value="Genomic_DNA"/>
</dbReference>
<dbReference type="InterPro" id="IPR000210">
    <property type="entry name" value="BTB/POZ_dom"/>
</dbReference>
<dbReference type="OMA" id="RCKICAR"/>
<evidence type="ECO:0000256" key="3">
    <source>
        <dbReference type="ARBA" id="ARBA00023163"/>
    </source>
</evidence>
<feature type="region of interest" description="Disordered" evidence="6">
    <location>
        <begin position="166"/>
        <end position="200"/>
    </location>
</feature>
<evidence type="ECO:0008006" key="11">
    <source>
        <dbReference type="Google" id="ProtNLM"/>
    </source>
</evidence>
<dbReference type="GO" id="GO:0048477">
    <property type="term" value="P:oogenesis"/>
    <property type="evidence" value="ECO:0007669"/>
    <property type="project" value="UniProtKB-ARBA"/>
</dbReference>
<dbReference type="CDD" id="cd18315">
    <property type="entry name" value="BTB_POZ_BAB-like"/>
    <property type="match status" value="1"/>
</dbReference>
<organism evidence="9 10">
    <name type="scientific">Hermetia illucens</name>
    <name type="common">Black soldier fly</name>
    <dbReference type="NCBI Taxonomy" id="343691"/>
    <lineage>
        <taxon>Eukaryota</taxon>
        <taxon>Metazoa</taxon>
        <taxon>Ecdysozoa</taxon>
        <taxon>Arthropoda</taxon>
        <taxon>Hexapoda</taxon>
        <taxon>Insecta</taxon>
        <taxon>Pterygota</taxon>
        <taxon>Neoptera</taxon>
        <taxon>Endopterygota</taxon>
        <taxon>Diptera</taxon>
        <taxon>Brachycera</taxon>
        <taxon>Stratiomyomorpha</taxon>
        <taxon>Stratiomyidae</taxon>
        <taxon>Hermetiinae</taxon>
        <taxon>Hermetia</taxon>
    </lineage>
</organism>
<keyword evidence="4" id="KW-0539">Nucleus</keyword>
<dbReference type="FunFam" id="3.30.160.60:FF:001861">
    <property type="entry name" value="Protein tramtrack, beta isoform"/>
    <property type="match status" value="1"/>
</dbReference>
<protein>
    <recommendedName>
        <fullName evidence="11">Tramtrack</fullName>
    </recommendedName>
</protein>
<feature type="domain" description="BTB" evidence="7">
    <location>
        <begin position="40"/>
        <end position="105"/>
    </location>
</feature>
<feature type="domain" description="C2H2-type" evidence="8">
    <location>
        <begin position="498"/>
        <end position="526"/>
    </location>
</feature>
<dbReference type="InterPro" id="IPR011333">
    <property type="entry name" value="SKP1/BTB/POZ_sf"/>
</dbReference>
<dbReference type="PROSITE" id="PS50157">
    <property type="entry name" value="ZINC_FINGER_C2H2_2"/>
    <property type="match status" value="2"/>
</dbReference>
<keyword evidence="10" id="KW-1185">Reference proteome</keyword>
<feature type="compositionally biased region" description="Polar residues" evidence="6">
    <location>
        <begin position="309"/>
        <end position="332"/>
    </location>
</feature>
<dbReference type="Pfam" id="PF00096">
    <property type="entry name" value="zf-C2H2"/>
    <property type="match status" value="1"/>
</dbReference>
<feature type="compositionally biased region" description="Polar residues" evidence="6">
    <location>
        <begin position="240"/>
        <end position="255"/>
    </location>
</feature>
<evidence type="ECO:0000259" key="7">
    <source>
        <dbReference type="PROSITE" id="PS50097"/>
    </source>
</evidence>
<feature type="region of interest" description="Disordered" evidence="6">
    <location>
        <begin position="371"/>
        <end position="391"/>
    </location>
</feature>